<dbReference type="EMBL" id="JACRIW010000058">
    <property type="protein sequence ID" value="MBI5169530.1"/>
    <property type="molecule type" value="Genomic_DNA"/>
</dbReference>
<evidence type="ECO:0008006" key="4">
    <source>
        <dbReference type="Google" id="ProtNLM"/>
    </source>
</evidence>
<feature type="compositionally biased region" description="Basic and acidic residues" evidence="1">
    <location>
        <begin position="80"/>
        <end position="104"/>
    </location>
</feature>
<comment type="caution">
    <text evidence="2">The sequence shown here is derived from an EMBL/GenBank/DDBJ whole genome shotgun (WGS) entry which is preliminary data.</text>
</comment>
<accession>A0A933SD68</accession>
<evidence type="ECO:0000313" key="2">
    <source>
        <dbReference type="EMBL" id="MBI5169530.1"/>
    </source>
</evidence>
<feature type="compositionally biased region" description="Basic and acidic residues" evidence="1">
    <location>
        <begin position="113"/>
        <end position="122"/>
    </location>
</feature>
<protein>
    <recommendedName>
        <fullName evidence="4">ParB/Sulfiredoxin domain-containing protein</fullName>
    </recommendedName>
</protein>
<name>A0A933SD68_UNCEI</name>
<gene>
    <name evidence="2" type="ORF">HZA61_08590</name>
</gene>
<feature type="region of interest" description="Disordered" evidence="1">
    <location>
        <begin position="1"/>
        <end position="122"/>
    </location>
</feature>
<evidence type="ECO:0000313" key="3">
    <source>
        <dbReference type="Proteomes" id="UP000696931"/>
    </source>
</evidence>
<feature type="compositionally biased region" description="Basic and acidic residues" evidence="1">
    <location>
        <begin position="1"/>
        <end position="12"/>
    </location>
</feature>
<reference evidence="2" key="1">
    <citation type="submission" date="2020-07" db="EMBL/GenBank/DDBJ databases">
        <title>Huge and variable diversity of episymbiotic CPR bacteria and DPANN archaea in groundwater ecosystems.</title>
        <authorList>
            <person name="He C.Y."/>
            <person name="Keren R."/>
            <person name="Whittaker M."/>
            <person name="Farag I.F."/>
            <person name="Doudna J."/>
            <person name="Cate J.H.D."/>
            <person name="Banfield J.F."/>
        </authorList>
    </citation>
    <scope>NUCLEOTIDE SEQUENCE</scope>
    <source>
        <strain evidence="2">NC_groundwater_1813_Pr3_B-0.1um_71_17</strain>
    </source>
</reference>
<organism evidence="2 3">
    <name type="scientific">Eiseniibacteriota bacterium</name>
    <dbReference type="NCBI Taxonomy" id="2212470"/>
    <lineage>
        <taxon>Bacteria</taxon>
        <taxon>Candidatus Eiseniibacteriota</taxon>
    </lineage>
</organism>
<evidence type="ECO:0000256" key="1">
    <source>
        <dbReference type="SAM" id="MobiDB-lite"/>
    </source>
</evidence>
<dbReference type="Proteomes" id="UP000696931">
    <property type="component" value="Unassembled WGS sequence"/>
</dbReference>
<proteinExistence type="predicted"/>
<dbReference type="AlphaFoldDB" id="A0A933SD68"/>
<sequence>MTDRPDETGEKRTTKRAGSDSGAGEKSLREGTQRARRAETGEDGRKGESAERAHIASALKSNAEFQRRTQGEAVPTRLDAAADARAAERNLGRAAEAHGDRSEFQRQWQRAGEAARREADAREYEWVGRGVRHEKVSGVDRTEYAGTWDSQKHHKYTRESIDASLRSLPEVRRRLDAGSTPDDLRRLHASADPRERQLARTFDSYYGQDAITIERDAQGRTRVLNGRHRLDSADQMGIDDLPMHVVEQVRRESGRS</sequence>
<feature type="compositionally biased region" description="Basic and acidic residues" evidence="1">
    <location>
        <begin position="26"/>
        <end position="54"/>
    </location>
</feature>